<organism evidence="2 3">
    <name type="scientific">Allgaiera indica</name>
    <dbReference type="NCBI Taxonomy" id="765699"/>
    <lineage>
        <taxon>Bacteria</taxon>
        <taxon>Pseudomonadati</taxon>
        <taxon>Pseudomonadota</taxon>
        <taxon>Alphaproteobacteria</taxon>
        <taxon>Rhodobacterales</taxon>
        <taxon>Paracoccaceae</taxon>
        <taxon>Allgaiera</taxon>
    </lineage>
</organism>
<dbReference type="InterPro" id="IPR053802">
    <property type="entry name" value="DUF6950"/>
</dbReference>
<evidence type="ECO:0000259" key="1">
    <source>
        <dbReference type="Pfam" id="PF22262"/>
    </source>
</evidence>
<dbReference type="EMBL" id="BNAB01000019">
    <property type="protein sequence ID" value="GHE04792.1"/>
    <property type="molecule type" value="Genomic_DNA"/>
</dbReference>
<comment type="caution">
    <text evidence="2">The sequence shown here is derived from an EMBL/GenBank/DDBJ whole genome shotgun (WGS) entry which is preliminary data.</text>
</comment>
<protein>
    <recommendedName>
        <fullName evidence="1">DUF6950 domain-containing protein</fullName>
    </recommendedName>
</protein>
<evidence type="ECO:0000313" key="3">
    <source>
        <dbReference type="Proteomes" id="UP000634647"/>
    </source>
</evidence>
<reference evidence="2" key="2">
    <citation type="submission" date="2023-06" db="EMBL/GenBank/DDBJ databases">
        <authorList>
            <person name="Sun Q."/>
            <person name="Zhou Y."/>
        </authorList>
    </citation>
    <scope>NUCLEOTIDE SEQUENCE</scope>
    <source>
        <strain evidence="2">CGMCC 1.10859</strain>
    </source>
</reference>
<reference evidence="2" key="1">
    <citation type="journal article" date="2014" name="Int. J. Syst. Evol. Microbiol.">
        <title>Complete genome sequence of Corynebacterium casei LMG S-19264T (=DSM 44701T), isolated from a smear-ripened cheese.</title>
        <authorList>
            <consortium name="US DOE Joint Genome Institute (JGI-PGF)"/>
            <person name="Walter F."/>
            <person name="Albersmeier A."/>
            <person name="Kalinowski J."/>
            <person name="Ruckert C."/>
        </authorList>
    </citation>
    <scope>NUCLEOTIDE SEQUENCE</scope>
    <source>
        <strain evidence="2">CGMCC 1.10859</strain>
    </source>
</reference>
<proteinExistence type="predicted"/>
<dbReference type="Proteomes" id="UP000634647">
    <property type="component" value="Unassembled WGS sequence"/>
</dbReference>
<name>A0AAN4UU70_9RHOB</name>
<dbReference type="AlphaFoldDB" id="A0AAN4UU70"/>
<dbReference type="Pfam" id="PF22262">
    <property type="entry name" value="DUF6950"/>
    <property type="match status" value="1"/>
</dbReference>
<sequence>MDREMKRRDDWMQRLSNYIGRHSRAGFRYGELDCALFAAGAVAAMTDEDLSAPYRGRYKTLTGALRVLRKAGHRDHIALVDSLFEAVPPAFAHPGDVVCVDTEDGPALGVLQGPKIYLLTEANGIQTRSRLDAVKAWRV</sequence>
<feature type="domain" description="DUF6950" evidence="1">
    <location>
        <begin position="6"/>
        <end position="139"/>
    </location>
</feature>
<evidence type="ECO:0000313" key="2">
    <source>
        <dbReference type="EMBL" id="GHE04792.1"/>
    </source>
</evidence>
<gene>
    <name evidence="2" type="ORF">GCM10008024_33180</name>
</gene>
<accession>A0AAN4UU70</accession>